<dbReference type="InterPro" id="IPR052571">
    <property type="entry name" value="Mt_RNA_Methyltransferase"/>
</dbReference>
<keyword evidence="5" id="KW-0411">Iron-sulfur</keyword>
<comment type="subcellular location">
    <subcellularLocation>
        <location evidence="1">Mitochondrion</location>
    </subcellularLocation>
</comment>
<reference evidence="8" key="1">
    <citation type="submission" date="2022-01" db="EMBL/GenBank/DDBJ databases">
        <authorList>
            <person name="King R."/>
        </authorList>
    </citation>
    <scope>NUCLEOTIDE SEQUENCE</scope>
</reference>
<evidence type="ECO:0000256" key="2">
    <source>
        <dbReference type="ARBA" id="ARBA00022723"/>
    </source>
</evidence>
<dbReference type="PANTHER" id="PTHR13184:SF5">
    <property type="entry name" value="METHYLTRANSFERASE-LIKE PROTEIN 17, MITOCHONDRIAL"/>
    <property type="match status" value="1"/>
</dbReference>
<dbReference type="GO" id="GO:0003735">
    <property type="term" value="F:structural constituent of ribosome"/>
    <property type="evidence" value="ECO:0007669"/>
    <property type="project" value="TreeGrafter"/>
</dbReference>
<name>A0A9P0GYP8_NEZVI</name>
<dbReference type="GO" id="GO:0005763">
    <property type="term" value="C:mitochondrial small ribosomal subunit"/>
    <property type="evidence" value="ECO:0007669"/>
    <property type="project" value="TreeGrafter"/>
</dbReference>
<gene>
    <name evidence="8" type="ORF">NEZAVI_LOCUS2176</name>
</gene>
<dbReference type="InterPro" id="IPR015324">
    <property type="entry name" value="Ribosomal_Rsm22-like"/>
</dbReference>
<accession>A0A9P0GYP8</accession>
<dbReference type="GO" id="GO:0046872">
    <property type="term" value="F:metal ion binding"/>
    <property type="evidence" value="ECO:0007669"/>
    <property type="project" value="UniProtKB-KW"/>
</dbReference>
<evidence type="ECO:0000256" key="5">
    <source>
        <dbReference type="ARBA" id="ARBA00023014"/>
    </source>
</evidence>
<evidence type="ECO:0000256" key="4">
    <source>
        <dbReference type="ARBA" id="ARBA00023004"/>
    </source>
</evidence>
<dbReference type="InterPro" id="IPR029063">
    <property type="entry name" value="SAM-dependent_MTases_sf"/>
</dbReference>
<evidence type="ECO:0000313" key="9">
    <source>
        <dbReference type="Proteomes" id="UP001152798"/>
    </source>
</evidence>
<evidence type="ECO:0000256" key="1">
    <source>
        <dbReference type="ARBA" id="ARBA00004173"/>
    </source>
</evidence>
<keyword evidence="4" id="KW-0408">Iron</keyword>
<keyword evidence="3" id="KW-0809">Transit peptide</keyword>
<evidence type="ECO:0000256" key="3">
    <source>
        <dbReference type="ARBA" id="ARBA00022946"/>
    </source>
</evidence>
<keyword evidence="9" id="KW-1185">Reference proteome</keyword>
<proteinExistence type="predicted"/>
<protein>
    <recommendedName>
        <fullName evidence="10">Methyltransferase-like protein 17, mitochondrial</fullName>
    </recommendedName>
</protein>
<dbReference type="PANTHER" id="PTHR13184">
    <property type="entry name" value="37S RIBOSOMAL PROTEIN S22"/>
    <property type="match status" value="1"/>
</dbReference>
<dbReference type="AlphaFoldDB" id="A0A9P0GYP8"/>
<evidence type="ECO:0000313" key="8">
    <source>
        <dbReference type="EMBL" id="CAH1391093.1"/>
    </source>
</evidence>
<evidence type="ECO:0000256" key="7">
    <source>
        <dbReference type="ARBA" id="ARBA00045681"/>
    </source>
</evidence>
<dbReference type="GO" id="GO:0006412">
    <property type="term" value="P:translation"/>
    <property type="evidence" value="ECO:0007669"/>
    <property type="project" value="InterPro"/>
</dbReference>
<dbReference type="OrthoDB" id="421327at2759"/>
<dbReference type="Pfam" id="PF09243">
    <property type="entry name" value="Rsm22"/>
    <property type="match status" value="1"/>
</dbReference>
<keyword evidence="2" id="KW-0479">Metal-binding</keyword>
<comment type="function">
    <text evidence="7">Mitochondrial ribosome (mitoribosome) assembly factor. Binds at the interface of the head and body domains of the mitochondrial small ribosomal subunit (mt-SSU), occluding the mRNA channel and preventing compaction of the head domain towards the body. Probable inactive methyltransferase: retains the characteristic folding and ability to bind S-adenosyl-L-methionine, but it probably lost its methyltransferase activity.</text>
</comment>
<sequence>MNKRFCILCANFTGKRILLNFSRNESRLVRSSAELDESVSNELDNNLKPRRHPGVMNHKPVSLPEVIKKSISNLLAGEVPKKQMLCEAQPLERYLMARQVPVEKAEFFDKRLETMNEVRNSLEIDIESLPQEEQDRWNKSISDKVDNLLKKKLYSWNQIDFTNYMSQLYLVTRSAAEYAVVYKIFQEICKRTNFVPNTVFDFGSGMGSVIWAANSIWGSSVKEYFCVDSSSHMNSLSEQILKRTEPDIMKRIFYRQFLPSSSEITSDLVISSYSLLELSSKQNRLDTLINLWKRTGKYLVLIEFGSEGGFKVLNEARTAILHHVNKGKTFENEASYIFAPCPHHNSCPRSDDKCFFEASYTSFPQKPEHLRKEYYSYVVFAKGERHEKVDSHWPRIVQPVLCRSRHVICRLCSSSGNMKEVIITPSKHGKKAYRCAKASRWGDLFPFKLKPYEKSPTEKKD</sequence>
<organism evidence="8 9">
    <name type="scientific">Nezara viridula</name>
    <name type="common">Southern green stink bug</name>
    <name type="synonym">Cimex viridulus</name>
    <dbReference type="NCBI Taxonomy" id="85310"/>
    <lineage>
        <taxon>Eukaryota</taxon>
        <taxon>Metazoa</taxon>
        <taxon>Ecdysozoa</taxon>
        <taxon>Arthropoda</taxon>
        <taxon>Hexapoda</taxon>
        <taxon>Insecta</taxon>
        <taxon>Pterygota</taxon>
        <taxon>Neoptera</taxon>
        <taxon>Paraneoptera</taxon>
        <taxon>Hemiptera</taxon>
        <taxon>Heteroptera</taxon>
        <taxon>Panheteroptera</taxon>
        <taxon>Pentatomomorpha</taxon>
        <taxon>Pentatomoidea</taxon>
        <taxon>Pentatomidae</taxon>
        <taxon>Pentatominae</taxon>
        <taxon>Nezara</taxon>
    </lineage>
</organism>
<dbReference type="EMBL" id="OV725077">
    <property type="protein sequence ID" value="CAH1391093.1"/>
    <property type="molecule type" value="Genomic_DNA"/>
</dbReference>
<keyword evidence="6" id="KW-0496">Mitochondrion</keyword>
<evidence type="ECO:0000256" key="6">
    <source>
        <dbReference type="ARBA" id="ARBA00023128"/>
    </source>
</evidence>
<dbReference type="GO" id="GO:0008168">
    <property type="term" value="F:methyltransferase activity"/>
    <property type="evidence" value="ECO:0007669"/>
    <property type="project" value="InterPro"/>
</dbReference>
<evidence type="ECO:0008006" key="10">
    <source>
        <dbReference type="Google" id="ProtNLM"/>
    </source>
</evidence>
<dbReference type="GO" id="GO:0051536">
    <property type="term" value="F:iron-sulfur cluster binding"/>
    <property type="evidence" value="ECO:0007669"/>
    <property type="project" value="UniProtKB-KW"/>
</dbReference>
<dbReference type="Proteomes" id="UP001152798">
    <property type="component" value="Chromosome 1"/>
</dbReference>
<dbReference type="SUPFAM" id="SSF53335">
    <property type="entry name" value="S-adenosyl-L-methionine-dependent methyltransferases"/>
    <property type="match status" value="1"/>
</dbReference>